<dbReference type="Proteomes" id="UP000199423">
    <property type="component" value="Unassembled WGS sequence"/>
</dbReference>
<protein>
    <submittedName>
        <fullName evidence="1">Sulfotransferase family protein</fullName>
    </submittedName>
</protein>
<dbReference type="Pfam" id="PF03567">
    <property type="entry name" value="Sulfotransfer_2"/>
    <property type="match status" value="1"/>
</dbReference>
<evidence type="ECO:0000313" key="1">
    <source>
        <dbReference type="EMBL" id="SFV36800.1"/>
    </source>
</evidence>
<reference evidence="2" key="1">
    <citation type="submission" date="2016-10" db="EMBL/GenBank/DDBJ databases">
        <authorList>
            <person name="Varghese N."/>
            <person name="Submissions S."/>
        </authorList>
    </citation>
    <scope>NUCLEOTIDE SEQUENCE [LARGE SCALE GENOMIC DNA]</scope>
    <source>
        <strain evidence="2">DSM 1565</strain>
    </source>
</reference>
<dbReference type="GO" id="GO:0008146">
    <property type="term" value="F:sulfotransferase activity"/>
    <property type="evidence" value="ECO:0007669"/>
    <property type="project" value="InterPro"/>
</dbReference>
<keyword evidence="2" id="KW-1185">Reference proteome</keyword>
<dbReference type="SUPFAM" id="SSF52540">
    <property type="entry name" value="P-loop containing nucleoside triphosphate hydrolases"/>
    <property type="match status" value="1"/>
</dbReference>
<organism evidence="1 2">
    <name type="scientific">Hyphomicrobium facile</name>
    <dbReference type="NCBI Taxonomy" id="51670"/>
    <lineage>
        <taxon>Bacteria</taxon>
        <taxon>Pseudomonadati</taxon>
        <taxon>Pseudomonadota</taxon>
        <taxon>Alphaproteobacteria</taxon>
        <taxon>Hyphomicrobiales</taxon>
        <taxon>Hyphomicrobiaceae</taxon>
        <taxon>Hyphomicrobium</taxon>
    </lineage>
</organism>
<evidence type="ECO:0000313" key="2">
    <source>
        <dbReference type="Proteomes" id="UP000199423"/>
    </source>
</evidence>
<dbReference type="STRING" id="51670.SAMN04488557_2782"/>
<sequence>MIVSHRHKFIFVKTGKTGGSSVEMQLSLFCGPEDIVTPGMEAKDPKYAQFLESRRPRNLRIPLHRAAYVSLPIPPFVPLEKHHRPRVTFYDHMPAFRIQRGLPKKIWNEYFKFTVVRNPYDRAISQYFWNNRKTSDHTKERVNDYILHKIPPVMLTNWFMYASGQNVLVDHFIRYEELESGLRATLDRLGIKEPLALPDAKAGLRPRTASHRDYLNPAARAYVEKHAKAEIDYFGYEW</sequence>
<gene>
    <name evidence="1" type="ORF">SAMN04488557_2782</name>
</gene>
<accession>A0A1I7NQE4</accession>
<dbReference type="GO" id="GO:0016020">
    <property type="term" value="C:membrane"/>
    <property type="evidence" value="ECO:0007669"/>
    <property type="project" value="InterPro"/>
</dbReference>
<dbReference type="InterPro" id="IPR027417">
    <property type="entry name" value="P-loop_NTPase"/>
</dbReference>
<dbReference type="Gene3D" id="3.40.50.300">
    <property type="entry name" value="P-loop containing nucleotide triphosphate hydrolases"/>
    <property type="match status" value="1"/>
</dbReference>
<proteinExistence type="predicted"/>
<keyword evidence="1" id="KW-0808">Transferase</keyword>
<dbReference type="InterPro" id="IPR005331">
    <property type="entry name" value="Sulfotransferase"/>
</dbReference>
<dbReference type="EMBL" id="FPCH01000003">
    <property type="protein sequence ID" value="SFV36800.1"/>
    <property type="molecule type" value="Genomic_DNA"/>
</dbReference>
<dbReference type="AlphaFoldDB" id="A0A1I7NQE4"/>
<name>A0A1I7NQE4_9HYPH</name>